<proteinExistence type="predicted"/>
<name>A0A852R5R6_9ACTN</name>
<gene>
    <name evidence="2" type="ORF">BJ958_001709</name>
</gene>
<evidence type="ECO:0000313" key="3">
    <source>
        <dbReference type="Proteomes" id="UP000582231"/>
    </source>
</evidence>
<evidence type="ECO:0000313" key="2">
    <source>
        <dbReference type="EMBL" id="NYD30163.1"/>
    </source>
</evidence>
<protein>
    <submittedName>
        <fullName evidence="2">Uncharacterized protein</fullName>
    </submittedName>
</protein>
<feature type="region of interest" description="Disordered" evidence="1">
    <location>
        <begin position="95"/>
        <end position="132"/>
    </location>
</feature>
<sequence>MADVQITAVDERSSSWEDDRPRFRVYVQDTGRPADVRASATTWTYDVTGADVLQVVDWAQREATGSRTYAIALVVDEGRGLVWLVGADANSTSHVPAEVDAQRRMRARRTTPVGIPAQDRMPTGVRAHGGDS</sequence>
<dbReference type="AlphaFoldDB" id="A0A852R5R6"/>
<dbReference type="Proteomes" id="UP000582231">
    <property type="component" value="Unassembled WGS sequence"/>
</dbReference>
<dbReference type="RefSeq" id="WP_179726448.1">
    <property type="nucleotide sequence ID" value="NZ_BAABEF010000001.1"/>
</dbReference>
<evidence type="ECO:0000256" key="1">
    <source>
        <dbReference type="SAM" id="MobiDB-lite"/>
    </source>
</evidence>
<comment type="caution">
    <text evidence="2">The sequence shown here is derived from an EMBL/GenBank/DDBJ whole genome shotgun (WGS) entry which is preliminary data.</text>
</comment>
<reference evidence="2 3" key="1">
    <citation type="submission" date="2020-07" db="EMBL/GenBank/DDBJ databases">
        <title>Sequencing the genomes of 1000 actinobacteria strains.</title>
        <authorList>
            <person name="Klenk H.-P."/>
        </authorList>
    </citation>
    <scope>NUCLEOTIDE SEQUENCE [LARGE SCALE GENOMIC DNA]</scope>
    <source>
        <strain evidence="2 3">DSM 19082</strain>
    </source>
</reference>
<organism evidence="2 3">
    <name type="scientific">Nocardioides kongjuensis</name>
    <dbReference type="NCBI Taxonomy" id="349522"/>
    <lineage>
        <taxon>Bacteria</taxon>
        <taxon>Bacillati</taxon>
        <taxon>Actinomycetota</taxon>
        <taxon>Actinomycetes</taxon>
        <taxon>Propionibacteriales</taxon>
        <taxon>Nocardioidaceae</taxon>
        <taxon>Nocardioides</taxon>
    </lineage>
</organism>
<dbReference type="EMBL" id="JACCBF010000001">
    <property type="protein sequence ID" value="NYD30163.1"/>
    <property type="molecule type" value="Genomic_DNA"/>
</dbReference>
<keyword evidence="3" id="KW-1185">Reference proteome</keyword>
<accession>A0A852R5R6</accession>